<dbReference type="Proteomes" id="UP001219525">
    <property type="component" value="Unassembled WGS sequence"/>
</dbReference>
<sequence length="87" mass="8721">MPAPHTIEPSYDIVFAGGGTAALIIATRLATAFPDLKIAVLESGPGVEGVFEHTTPGLPINVSCLIPLGGVATSTQADASITSPGYS</sequence>
<dbReference type="SUPFAM" id="SSF51905">
    <property type="entry name" value="FAD/NAD(P)-binding domain"/>
    <property type="match status" value="1"/>
</dbReference>
<protein>
    <recommendedName>
        <fullName evidence="3">Glucose-methanol-choline oxidoreductase N-terminal domain-containing protein</fullName>
    </recommendedName>
</protein>
<name>A0AAD6VU75_9AGAR</name>
<dbReference type="EMBL" id="JARJCW010000010">
    <property type="protein sequence ID" value="KAJ7220251.1"/>
    <property type="molecule type" value="Genomic_DNA"/>
</dbReference>
<reference evidence="1" key="1">
    <citation type="submission" date="2023-03" db="EMBL/GenBank/DDBJ databases">
        <title>Massive genome expansion in bonnet fungi (Mycena s.s.) driven by repeated elements and novel gene families across ecological guilds.</title>
        <authorList>
            <consortium name="Lawrence Berkeley National Laboratory"/>
            <person name="Harder C.B."/>
            <person name="Miyauchi S."/>
            <person name="Viragh M."/>
            <person name="Kuo A."/>
            <person name="Thoen E."/>
            <person name="Andreopoulos B."/>
            <person name="Lu D."/>
            <person name="Skrede I."/>
            <person name="Drula E."/>
            <person name="Henrissat B."/>
            <person name="Morin E."/>
            <person name="Kohler A."/>
            <person name="Barry K."/>
            <person name="LaButti K."/>
            <person name="Morin E."/>
            <person name="Salamov A."/>
            <person name="Lipzen A."/>
            <person name="Mereny Z."/>
            <person name="Hegedus B."/>
            <person name="Baldrian P."/>
            <person name="Stursova M."/>
            <person name="Weitz H."/>
            <person name="Taylor A."/>
            <person name="Grigoriev I.V."/>
            <person name="Nagy L.G."/>
            <person name="Martin F."/>
            <person name="Kauserud H."/>
        </authorList>
    </citation>
    <scope>NUCLEOTIDE SEQUENCE</scope>
    <source>
        <strain evidence="1">9144</strain>
    </source>
</reference>
<gene>
    <name evidence="1" type="ORF">GGX14DRAFT_560062</name>
</gene>
<dbReference type="InterPro" id="IPR036188">
    <property type="entry name" value="FAD/NAD-bd_sf"/>
</dbReference>
<evidence type="ECO:0008006" key="3">
    <source>
        <dbReference type="Google" id="ProtNLM"/>
    </source>
</evidence>
<comment type="caution">
    <text evidence="1">The sequence shown here is derived from an EMBL/GenBank/DDBJ whole genome shotgun (WGS) entry which is preliminary data.</text>
</comment>
<accession>A0AAD6VU75</accession>
<proteinExistence type="predicted"/>
<evidence type="ECO:0000313" key="2">
    <source>
        <dbReference type="Proteomes" id="UP001219525"/>
    </source>
</evidence>
<evidence type="ECO:0000313" key="1">
    <source>
        <dbReference type="EMBL" id="KAJ7220251.1"/>
    </source>
</evidence>
<dbReference type="AlphaFoldDB" id="A0AAD6VU75"/>
<keyword evidence="2" id="KW-1185">Reference proteome</keyword>
<dbReference type="Gene3D" id="3.50.50.60">
    <property type="entry name" value="FAD/NAD(P)-binding domain"/>
    <property type="match status" value="1"/>
</dbReference>
<organism evidence="1 2">
    <name type="scientific">Mycena pura</name>
    <dbReference type="NCBI Taxonomy" id="153505"/>
    <lineage>
        <taxon>Eukaryota</taxon>
        <taxon>Fungi</taxon>
        <taxon>Dikarya</taxon>
        <taxon>Basidiomycota</taxon>
        <taxon>Agaricomycotina</taxon>
        <taxon>Agaricomycetes</taxon>
        <taxon>Agaricomycetidae</taxon>
        <taxon>Agaricales</taxon>
        <taxon>Marasmiineae</taxon>
        <taxon>Mycenaceae</taxon>
        <taxon>Mycena</taxon>
    </lineage>
</organism>